<sequence length="555" mass="61243">MAYDIDAQKMEGCIQYHLRNDRLAPEILITKRRDLLNEAVHDAWTRTLRRRGTTRLWNDKCKEAQERACQVFEDNLKRALLAPPRMPLSPVLSLDPGFQAGIKCAILDANGDVMKLKTLKFLGGKRDDAMQTLKKLLLETQKMGDSSEVLVALGNGHGSQECRVLVEETSRDNNLSIEIELVNEAGASVWSVTEAAKEEFPNEQPASIAAISIGRRLQNALHELVKVPPRSLGLGMYQHDLSEKELDEKLHLTCVDAVATVGVDANTCSIDILRKVPGLTKLAEKIIKVRPLKQRQDLLKVSGLGPKSFENCGAFCRIYGVEPLDATMVHPESYDLARWLLKEFSWRLDEVPTNILPLEERKIEWGSKITKAAKKFSVSEDRVLAVIENLILSMMNIDPRIDDSKKEVKTNAGSTEGCSLLSAELAEMGKLEAAAPVRGIIGTIRNIADFGAFIDFGGHNDGLLHTSKLGPLHLSNLLIGQQIGVDILSVSNGKVSLGAAGLNLQPDTTRFAKSRPMKSAKRDSRSGSKRSISTKKRTASSTSFKQGGKRQRIKK</sequence>
<dbReference type="EMBL" id="HBNS01052325">
    <property type="protein sequence ID" value="CAE4653127.1"/>
    <property type="molecule type" value="Transcribed_RNA"/>
</dbReference>
<protein>
    <recommendedName>
        <fullName evidence="2">S1 motif domain-containing protein</fullName>
    </recommendedName>
</protein>
<dbReference type="PANTHER" id="PTHR10724">
    <property type="entry name" value="30S RIBOSOMAL PROTEIN S1"/>
    <property type="match status" value="1"/>
</dbReference>
<evidence type="ECO:0000313" key="3">
    <source>
        <dbReference type="EMBL" id="CAE4653127.1"/>
    </source>
</evidence>
<dbReference type="SUPFAM" id="SSF50249">
    <property type="entry name" value="Nucleic acid-binding proteins"/>
    <property type="match status" value="1"/>
</dbReference>
<dbReference type="InterPro" id="IPR006641">
    <property type="entry name" value="YqgF/RNaseH-like_dom"/>
</dbReference>
<dbReference type="SMART" id="SM00732">
    <property type="entry name" value="YqgFc"/>
    <property type="match status" value="1"/>
</dbReference>
<dbReference type="Pfam" id="PF12836">
    <property type="entry name" value="HHH_3"/>
    <property type="match status" value="1"/>
</dbReference>
<dbReference type="SUPFAM" id="SSF53098">
    <property type="entry name" value="Ribonuclease H-like"/>
    <property type="match status" value="1"/>
</dbReference>
<dbReference type="InterPro" id="IPR012337">
    <property type="entry name" value="RNaseH-like_sf"/>
</dbReference>
<dbReference type="PANTHER" id="PTHR10724:SF10">
    <property type="entry name" value="S1 RNA-BINDING DOMAIN-CONTAINING PROTEIN 1"/>
    <property type="match status" value="1"/>
</dbReference>
<accession>A0A7S4WFZ3</accession>
<dbReference type="SUPFAM" id="SSF47781">
    <property type="entry name" value="RuvA domain 2-like"/>
    <property type="match status" value="2"/>
</dbReference>
<dbReference type="AlphaFoldDB" id="A0A7S4WFZ3"/>
<reference evidence="3" key="1">
    <citation type="submission" date="2021-01" db="EMBL/GenBank/DDBJ databases">
        <authorList>
            <person name="Corre E."/>
            <person name="Pelletier E."/>
            <person name="Niang G."/>
            <person name="Scheremetjew M."/>
            <person name="Finn R."/>
            <person name="Kale V."/>
            <person name="Holt S."/>
            <person name="Cochrane G."/>
            <person name="Meng A."/>
            <person name="Brown T."/>
            <person name="Cohen L."/>
        </authorList>
    </citation>
    <scope>NUCLEOTIDE SEQUENCE</scope>
    <source>
        <strain evidence="3">GSO104</strain>
    </source>
</reference>
<dbReference type="InterPro" id="IPR041692">
    <property type="entry name" value="HHH_9"/>
</dbReference>
<organism evidence="3">
    <name type="scientific">Ditylum brightwellii</name>
    <dbReference type="NCBI Taxonomy" id="49249"/>
    <lineage>
        <taxon>Eukaryota</taxon>
        <taxon>Sar</taxon>
        <taxon>Stramenopiles</taxon>
        <taxon>Ochrophyta</taxon>
        <taxon>Bacillariophyta</taxon>
        <taxon>Mediophyceae</taxon>
        <taxon>Lithodesmiophycidae</taxon>
        <taxon>Lithodesmiales</taxon>
        <taxon>Lithodesmiaceae</taxon>
        <taxon>Ditylum</taxon>
    </lineage>
</organism>
<dbReference type="Gene3D" id="2.40.50.140">
    <property type="entry name" value="Nucleic acid-binding proteins"/>
    <property type="match status" value="1"/>
</dbReference>
<dbReference type="Gene3D" id="1.10.150.310">
    <property type="entry name" value="Tex RuvX-like domain-like"/>
    <property type="match status" value="1"/>
</dbReference>
<evidence type="ECO:0000256" key="1">
    <source>
        <dbReference type="SAM" id="MobiDB-lite"/>
    </source>
</evidence>
<dbReference type="InterPro" id="IPR012340">
    <property type="entry name" value="NA-bd_OB-fold"/>
</dbReference>
<dbReference type="Gene3D" id="3.30.420.140">
    <property type="entry name" value="YqgF/RNase H-like domain"/>
    <property type="match status" value="1"/>
</dbReference>
<dbReference type="GO" id="GO:0006412">
    <property type="term" value="P:translation"/>
    <property type="evidence" value="ECO:0007669"/>
    <property type="project" value="TreeGrafter"/>
</dbReference>
<dbReference type="Pfam" id="PF17674">
    <property type="entry name" value="HHH_9"/>
    <property type="match status" value="1"/>
</dbReference>
<dbReference type="GO" id="GO:0003735">
    <property type="term" value="F:structural constituent of ribosome"/>
    <property type="evidence" value="ECO:0007669"/>
    <property type="project" value="TreeGrafter"/>
</dbReference>
<dbReference type="SMART" id="SM00316">
    <property type="entry name" value="S1"/>
    <property type="match status" value="1"/>
</dbReference>
<name>A0A7S4WFZ3_9STRA</name>
<feature type="domain" description="S1 motif" evidence="2">
    <location>
        <begin position="434"/>
        <end position="500"/>
    </location>
</feature>
<dbReference type="GO" id="GO:0006139">
    <property type="term" value="P:nucleobase-containing compound metabolic process"/>
    <property type="evidence" value="ECO:0007669"/>
    <property type="project" value="InterPro"/>
</dbReference>
<dbReference type="InterPro" id="IPR037027">
    <property type="entry name" value="YqgF/RNaseH-like_dom_sf"/>
</dbReference>
<dbReference type="InterPro" id="IPR050437">
    <property type="entry name" value="Ribos_protein_bS1-like"/>
</dbReference>
<dbReference type="GO" id="GO:0003729">
    <property type="term" value="F:mRNA binding"/>
    <property type="evidence" value="ECO:0007669"/>
    <property type="project" value="TreeGrafter"/>
</dbReference>
<dbReference type="SUPFAM" id="SSF158832">
    <property type="entry name" value="Tex N-terminal region-like"/>
    <property type="match status" value="1"/>
</dbReference>
<feature type="region of interest" description="Disordered" evidence="1">
    <location>
        <begin position="508"/>
        <end position="555"/>
    </location>
</feature>
<gene>
    <name evidence="3" type="ORF">DBRI00130_LOCUS38435</name>
</gene>
<evidence type="ECO:0000259" key="2">
    <source>
        <dbReference type="PROSITE" id="PS50126"/>
    </source>
</evidence>
<dbReference type="InterPro" id="IPR032639">
    <property type="entry name" value="Tex_YqgF"/>
</dbReference>
<dbReference type="PROSITE" id="PS50126">
    <property type="entry name" value="S1"/>
    <property type="match status" value="1"/>
</dbReference>
<dbReference type="InterPro" id="IPR010994">
    <property type="entry name" value="RuvA_2-like"/>
</dbReference>
<dbReference type="InterPro" id="IPR003029">
    <property type="entry name" value="S1_domain"/>
</dbReference>
<proteinExistence type="predicted"/>
<dbReference type="Pfam" id="PF16921">
    <property type="entry name" value="Tex_YqgF"/>
    <property type="match status" value="1"/>
</dbReference>